<dbReference type="STRING" id="194197.BWD09_11265"/>
<dbReference type="EMBL" id="MTBO01000042">
    <property type="protein sequence ID" value="OSI14143.1"/>
    <property type="molecule type" value="Genomic_DNA"/>
</dbReference>
<dbReference type="Proteomes" id="UP000193118">
    <property type="component" value="Unassembled WGS sequence"/>
</dbReference>
<name>A0A1X3D2J3_9NEIS</name>
<proteinExistence type="predicted"/>
<organism evidence="1 2">
    <name type="scientific">Neisseria dentiae</name>
    <dbReference type="NCBI Taxonomy" id="194197"/>
    <lineage>
        <taxon>Bacteria</taxon>
        <taxon>Pseudomonadati</taxon>
        <taxon>Pseudomonadota</taxon>
        <taxon>Betaproteobacteria</taxon>
        <taxon>Neisseriales</taxon>
        <taxon>Neisseriaceae</taxon>
        <taxon>Neisseria</taxon>
    </lineage>
</organism>
<evidence type="ECO:0000313" key="2">
    <source>
        <dbReference type="Proteomes" id="UP000193118"/>
    </source>
</evidence>
<gene>
    <name evidence="1" type="ORF">BWD09_11265</name>
</gene>
<reference evidence="2" key="1">
    <citation type="submission" date="2017-01" db="EMBL/GenBank/DDBJ databases">
        <authorList>
            <person name="Wolfgang W.J."/>
            <person name="Cole J."/>
            <person name="Wroblewski D."/>
            <person name="Mcginnis J."/>
            <person name="Musser K.A."/>
        </authorList>
    </citation>
    <scope>NUCLEOTIDE SEQUENCE [LARGE SCALE GENOMIC DNA]</scope>
    <source>
        <strain evidence="2">DSM 19151</strain>
    </source>
</reference>
<dbReference type="AlphaFoldDB" id="A0A1X3D2J3"/>
<sequence length="66" mass="7480">MTQRRYFWSKSRVCGVKNARKVFNLAALFALHTRFLPQKTAALVNCQQTLGKSPPALRAHRPIAGR</sequence>
<accession>A0A1X3D2J3</accession>
<protein>
    <submittedName>
        <fullName evidence="1">Uncharacterized protein</fullName>
    </submittedName>
</protein>
<comment type="caution">
    <text evidence="1">The sequence shown here is derived from an EMBL/GenBank/DDBJ whole genome shotgun (WGS) entry which is preliminary data.</text>
</comment>
<keyword evidence="2" id="KW-1185">Reference proteome</keyword>
<evidence type="ECO:0000313" key="1">
    <source>
        <dbReference type="EMBL" id="OSI14143.1"/>
    </source>
</evidence>